<feature type="transmembrane region" description="Helical" evidence="1">
    <location>
        <begin position="152"/>
        <end position="170"/>
    </location>
</feature>
<sequence length="647" mass="72929">MARHGCINGTLDDSKYSSPMPIIGVYIAIATSVCFFSILFDVISGFRNRKRWLPCRFFSLNSVTLTLLAIASKIPVDLTTKMPSAQDQLSKLTGTTLICICMGFLMPSLGINRGSENWSNVLALSILVVTLVVNICIQLHTGVIILFRGEHMIMLCCMMLLLLAYFVATYDINSQKGITVDLNKDRFKKGEGSMLQRLKLCYLHAYHSNPQIEICKDIDYASTSVLCIVSSVVLLQAAVRCFIKKNLMFPCNGLSDYEWSTWIIVGTQIATILIGSIGTCFRFFTLVHHIKPESLGLSWADQDLDVIYENPLLAISLKYAFVGFPIYLLYVAFFFVNILIYITCIVVSVIGEMWSGERNMDEIEEFSHLIHEGEQGLEGWILRNCVADMKRWMELNKNDSANHNTKQLLSKYCSLDGTLLANLKDLANANKAYEASSLSMVLLTKIATVCSDSAFGASLTTVFSETYEVIHFVERKMRFTSFENKRKYVLAKAAMEEPSSRDDLLEVFNISDTEASQLIVDIHQVTNVLGRMKDALPADLVQQELGIITDFIRRRDHISIQELHDCIEHLFVDMLNDFLTQLPNAIYKEITESSPEDYENAIRFSLKLLWKVESLEAFVHWSYPIETNITNLITSGSNGELIGATQV</sequence>
<dbReference type="AlphaFoldDB" id="A0AAP0PX55"/>
<evidence type="ECO:0000313" key="3">
    <source>
        <dbReference type="Proteomes" id="UP001420932"/>
    </source>
</evidence>
<reference evidence="2 3" key="1">
    <citation type="submission" date="2024-01" db="EMBL/GenBank/DDBJ databases">
        <title>Genome assemblies of Stephania.</title>
        <authorList>
            <person name="Yang L."/>
        </authorList>
    </citation>
    <scope>NUCLEOTIDE SEQUENCE [LARGE SCALE GENOMIC DNA]</scope>
    <source>
        <strain evidence="2">YNDBR</strain>
        <tissue evidence="2">Leaf</tissue>
    </source>
</reference>
<feature type="transmembrane region" description="Helical" evidence="1">
    <location>
        <begin position="92"/>
        <end position="109"/>
    </location>
</feature>
<feature type="transmembrane region" description="Helical" evidence="1">
    <location>
        <begin position="121"/>
        <end position="146"/>
    </location>
</feature>
<keyword evidence="1" id="KW-0812">Transmembrane</keyword>
<dbReference type="PANTHER" id="PTHR35307">
    <property type="entry name" value="PROTEIN, PUTATIVE-RELATED"/>
    <property type="match status" value="1"/>
</dbReference>
<comment type="caution">
    <text evidence="2">The sequence shown here is derived from an EMBL/GenBank/DDBJ whole genome shotgun (WGS) entry which is preliminary data.</text>
</comment>
<dbReference type="Proteomes" id="UP001420932">
    <property type="component" value="Unassembled WGS sequence"/>
</dbReference>
<evidence type="ECO:0000256" key="1">
    <source>
        <dbReference type="SAM" id="Phobius"/>
    </source>
</evidence>
<gene>
    <name evidence="2" type="ORF">Syun_006008</name>
</gene>
<keyword evidence="1" id="KW-0472">Membrane</keyword>
<feature type="transmembrane region" description="Helical" evidence="1">
    <location>
        <begin position="259"/>
        <end position="284"/>
    </location>
</feature>
<dbReference type="PANTHER" id="PTHR35307:SF4">
    <property type="entry name" value="DUF4220 DOMAIN-CONTAINING PROTEIN"/>
    <property type="match status" value="1"/>
</dbReference>
<protein>
    <submittedName>
        <fullName evidence="2">Uncharacterized protein</fullName>
    </submittedName>
</protein>
<feature type="transmembrane region" description="Helical" evidence="1">
    <location>
        <begin position="55"/>
        <end position="72"/>
    </location>
</feature>
<accession>A0AAP0PX55</accession>
<feature type="transmembrane region" description="Helical" evidence="1">
    <location>
        <begin position="220"/>
        <end position="239"/>
    </location>
</feature>
<organism evidence="2 3">
    <name type="scientific">Stephania yunnanensis</name>
    <dbReference type="NCBI Taxonomy" id="152371"/>
    <lineage>
        <taxon>Eukaryota</taxon>
        <taxon>Viridiplantae</taxon>
        <taxon>Streptophyta</taxon>
        <taxon>Embryophyta</taxon>
        <taxon>Tracheophyta</taxon>
        <taxon>Spermatophyta</taxon>
        <taxon>Magnoliopsida</taxon>
        <taxon>Ranunculales</taxon>
        <taxon>Menispermaceae</taxon>
        <taxon>Menispermoideae</taxon>
        <taxon>Cissampelideae</taxon>
        <taxon>Stephania</taxon>
    </lineage>
</organism>
<keyword evidence="1" id="KW-1133">Transmembrane helix</keyword>
<name>A0AAP0PX55_9MAGN</name>
<evidence type="ECO:0000313" key="2">
    <source>
        <dbReference type="EMBL" id="KAK9159667.1"/>
    </source>
</evidence>
<feature type="transmembrane region" description="Helical" evidence="1">
    <location>
        <begin position="327"/>
        <end position="350"/>
    </location>
</feature>
<keyword evidence="3" id="KW-1185">Reference proteome</keyword>
<proteinExistence type="predicted"/>
<feature type="transmembrane region" description="Helical" evidence="1">
    <location>
        <begin position="20"/>
        <end position="43"/>
    </location>
</feature>
<dbReference type="EMBL" id="JBBNAF010000003">
    <property type="protein sequence ID" value="KAK9159667.1"/>
    <property type="molecule type" value="Genomic_DNA"/>
</dbReference>